<feature type="compositionally biased region" description="Basic and acidic residues" evidence="1">
    <location>
        <begin position="720"/>
        <end position="737"/>
    </location>
</feature>
<protein>
    <submittedName>
        <fullName evidence="2">Uncharacterized protein</fullName>
    </submittedName>
</protein>
<evidence type="ECO:0000256" key="1">
    <source>
        <dbReference type="SAM" id="MobiDB-lite"/>
    </source>
</evidence>
<feature type="region of interest" description="Disordered" evidence="1">
    <location>
        <begin position="410"/>
        <end position="463"/>
    </location>
</feature>
<feature type="compositionally biased region" description="Polar residues" evidence="1">
    <location>
        <begin position="350"/>
        <end position="361"/>
    </location>
</feature>
<sequence length="788" mass="88181">MSSLVQMSNFSTSRAISSCINMERNELLKDVPYSHQELDKVLQDDGSCFLSKPNQNISVFDAWKEADSSNTMIASQNAHKLDPQEVKALEESCNALIHASPLNETEGNRIDIQENDVQELEDCLPDDENDYKNDFFDFLGYEPYPDKDYDFTKEPTRDEMYSLDTGCTGKDTCKLCAKIIRESAAKSRGMSLRCMTKNVVYRITSYNGQTPSDFINVATSPLRKELRELRKMISFRQGVEKPFIDYYQNHNFMKARIVVMYKSRNFRDLLRIAIIAKKDFNVSHRVSLNLPIPSDRVLSSKELGSSSPSLSSESGSGDEDQDDGDDKTLHAKGGSAIHRVQHLVRMISKQPRQPTSLQSKSGADFHSLYPSSALTSKKRKRLQSFMNTQPAKVLLRRTNTCPSGLGDKVKTTTDTCSSQSKTPYQHRIKSGNVKETTKLKEKTRFENQSSVTRLDYRPANNPEQKKSEFLEAQALDENKKQSVPLPNKPAPPLVKNRTVPSLISASLTRKSSSKDIGKPDPPLKPTPLIKQQSFRKEMSQSLPPALTRKSASKEMDDKLPPLVSNVIIKANGTNDLAKEDKLPMPPIGNTRPSLVEQGGIRNKYKRPAPMTKMKPPQSAKDLKRPWNSLRKGTAATRPPLHPPSSSLVPLNKKDQNPPLLITKKEPRSITAGKGAEPILSRKETDPNIKPSGNDIPKAPAGNGMKRNVTSRMRRPATVHKGTDHVRENSSKAEREVDPIIQPNELPSIPSSGEIDNRPSKEILPKIIQPMQAAGRFIQPQKNTRPPFK</sequence>
<feature type="compositionally biased region" description="Basic and acidic residues" evidence="1">
    <location>
        <begin position="435"/>
        <end position="445"/>
    </location>
</feature>
<feature type="region of interest" description="Disordered" evidence="1">
    <location>
        <begin position="299"/>
        <end position="335"/>
    </location>
</feature>
<evidence type="ECO:0000313" key="2">
    <source>
        <dbReference type="EnsemblMetazoa" id="Aqu2.1.43496_001"/>
    </source>
</evidence>
<reference evidence="2" key="1">
    <citation type="submission" date="2017-05" db="UniProtKB">
        <authorList>
            <consortium name="EnsemblMetazoa"/>
        </authorList>
    </citation>
    <scope>IDENTIFICATION</scope>
</reference>
<feature type="region of interest" description="Disordered" evidence="1">
    <location>
        <begin position="349"/>
        <end position="369"/>
    </location>
</feature>
<name>A0A1X7VSZ9_AMPQE</name>
<feature type="region of interest" description="Disordered" evidence="1">
    <location>
        <begin position="477"/>
        <end position="556"/>
    </location>
</feature>
<feature type="compositionally biased region" description="Acidic residues" evidence="1">
    <location>
        <begin position="316"/>
        <end position="325"/>
    </location>
</feature>
<feature type="compositionally biased region" description="Polar residues" evidence="1">
    <location>
        <begin position="498"/>
        <end position="510"/>
    </location>
</feature>
<organism evidence="2">
    <name type="scientific">Amphimedon queenslandica</name>
    <name type="common">Sponge</name>
    <dbReference type="NCBI Taxonomy" id="400682"/>
    <lineage>
        <taxon>Eukaryota</taxon>
        <taxon>Metazoa</taxon>
        <taxon>Porifera</taxon>
        <taxon>Demospongiae</taxon>
        <taxon>Heteroscleromorpha</taxon>
        <taxon>Haplosclerida</taxon>
        <taxon>Niphatidae</taxon>
        <taxon>Amphimedon</taxon>
    </lineage>
</organism>
<proteinExistence type="predicted"/>
<feature type="compositionally biased region" description="Low complexity" evidence="1">
    <location>
        <begin position="300"/>
        <end position="315"/>
    </location>
</feature>
<feature type="compositionally biased region" description="Polar residues" evidence="1">
    <location>
        <begin position="412"/>
        <end position="423"/>
    </location>
</feature>
<feature type="region of interest" description="Disordered" evidence="1">
    <location>
        <begin position="577"/>
        <end position="757"/>
    </location>
</feature>
<dbReference type="InParanoid" id="A0A1X7VSZ9"/>
<dbReference type="AlphaFoldDB" id="A0A1X7VSZ9"/>
<dbReference type="EnsemblMetazoa" id="Aqu2.1.43496_001">
    <property type="protein sequence ID" value="Aqu2.1.43496_001"/>
    <property type="gene ID" value="Aqu2.1.43496"/>
</dbReference>
<accession>A0A1X7VSZ9</accession>